<dbReference type="InterPro" id="IPR014338">
    <property type="entry name" value="CHP02996_rpt-companion-dom"/>
</dbReference>
<organism evidence="1 2">
    <name type="scientific">Gemmata palustris</name>
    <dbReference type="NCBI Taxonomy" id="2822762"/>
    <lineage>
        <taxon>Bacteria</taxon>
        <taxon>Pseudomonadati</taxon>
        <taxon>Planctomycetota</taxon>
        <taxon>Planctomycetia</taxon>
        <taxon>Gemmatales</taxon>
        <taxon>Gemmataceae</taxon>
        <taxon>Gemmata</taxon>
    </lineage>
</organism>
<keyword evidence="2" id="KW-1185">Reference proteome</keyword>
<dbReference type="RefSeq" id="WP_210658994.1">
    <property type="nucleotide sequence ID" value="NZ_JAGKQQ010000001.1"/>
</dbReference>
<evidence type="ECO:0000313" key="2">
    <source>
        <dbReference type="Proteomes" id="UP000676565"/>
    </source>
</evidence>
<evidence type="ECO:0000313" key="1">
    <source>
        <dbReference type="EMBL" id="MBP3958733.1"/>
    </source>
</evidence>
<dbReference type="NCBIfam" id="TIGR02996">
    <property type="entry name" value="rpt_mate_G_obs"/>
    <property type="match status" value="1"/>
</dbReference>
<sequence length="399" mass="46008">MSDRLTFLRAIRASPDDDTVRLVFADWLDEHDDPLGGFIRVQIELEPIRFRIDDPRAVELHAREDELLRKHRDEWIGDADDLMSTWDFGPVFRRGFPEYACLSLNTFLIRGEALFVALPTLRNVALYGVANRCDELTLCPLLAKLTTLEIADWPTRDDAAALAVSPHLENISRFKLWVGGDPQFLREFVRQSKGIRPREIELVQVRGGAMCLSADVARELNNEADALAREMGEHLGHQVVRVTRPFERLFPLNGKVAWNIHAGHLLDGRSALVAGNFVNWMFITFTRDGRIQDVTLRNSAFPVDAGHILDIERRLALQSAFGDWVEDLQLEPGLIWVREFAIENLRINLWPEQPQGWTPDDWRVHLRDAWNWLERHDFVIYWDDEAWANWRGAIHSSLA</sequence>
<comment type="caution">
    <text evidence="1">The sequence shown here is derived from an EMBL/GenBank/DDBJ whole genome shotgun (WGS) entry which is preliminary data.</text>
</comment>
<dbReference type="Proteomes" id="UP000676565">
    <property type="component" value="Unassembled WGS sequence"/>
</dbReference>
<protein>
    <submittedName>
        <fullName evidence="1">TIGR02996 domain-containing protein</fullName>
    </submittedName>
</protein>
<gene>
    <name evidence="1" type="ORF">J8F10_26100</name>
</gene>
<proteinExistence type="predicted"/>
<name>A0ABS5BYI5_9BACT</name>
<dbReference type="EMBL" id="JAGKQQ010000001">
    <property type="protein sequence ID" value="MBP3958733.1"/>
    <property type="molecule type" value="Genomic_DNA"/>
</dbReference>
<accession>A0ABS5BYI5</accession>
<reference evidence="1 2" key="1">
    <citation type="submission" date="2021-04" db="EMBL/GenBank/DDBJ databases">
        <authorList>
            <person name="Ivanova A."/>
        </authorList>
    </citation>
    <scope>NUCLEOTIDE SEQUENCE [LARGE SCALE GENOMIC DNA]</scope>
    <source>
        <strain evidence="1 2">G18</strain>
    </source>
</reference>